<dbReference type="OrthoDB" id="5954824at2759"/>
<dbReference type="Proteomes" id="UP000504637">
    <property type="component" value="Unplaced"/>
</dbReference>
<feature type="compositionally biased region" description="Basic and acidic residues" evidence="7">
    <location>
        <begin position="437"/>
        <end position="449"/>
    </location>
</feature>
<dbReference type="InterPro" id="IPR001766">
    <property type="entry name" value="Fork_head_dom"/>
</dbReference>
<dbReference type="PROSITE" id="PS00657">
    <property type="entry name" value="FORK_HEAD_1"/>
    <property type="match status" value="1"/>
</dbReference>
<feature type="DNA-binding region" description="Fork-head" evidence="6">
    <location>
        <begin position="175"/>
        <end position="270"/>
    </location>
</feature>
<evidence type="ECO:0000256" key="6">
    <source>
        <dbReference type="PROSITE-ProRule" id="PRU00089"/>
    </source>
</evidence>
<sequence>MEIYEDLAEHALLQPSTSTNIVDPSSPLKKSSSPLRPMSPSRRLQEINIPPPAQPVFTTDSPSKNQDFYAMYDQAAPPTQQYRLHAIPASVPIQDKENIFAPSYAAIPPTQFADASHAPPLDYGYKAPMKRVFDEQQQLKPVVKKQKANPPMALEEPLNLPSPDDMPAVVDDEQKPPHSYAELIGMAILRAPNRRLTLAQIYKWISDNFKFYKSSEGGWQNSIRHNLSLNKNFIKQERPKDDPGKGNYWAIKPGEERPYLIGRNKPVMRRITTNPDGSQYMQGLPMPGSFADVRPGSAPAIGNFTLIPSSSKKAEPTTVIIDAVRTLDDTDVLSDGTIPASDPALQEDSKDDSAAMPPPTFFRSSPPPQDIGSSPPMIHARRNTPPPELRLPSSRSGGRKRKFVGMADSGYYSSIESSAARGASRILASETDVRGHRIKKGRAEAEIARMRSSSFDSPSKERRPLSNFGSSPTRRDDNPLTPAVIFKRPQKPPPSLSPNTNLRNHRDLMRNLLSPVKAFSPMPDISNWSPAFHLDGHLNFTPAISPSKTSKSLWRGLADSPGIFKPSSSAFDVFIDMPEEDLTTRGSPERRHARRPSLARAATSAGILADITGTSKGNNLKLPASDSPFSLSPFLNNMSAFRSPSKLGSPLKQVQKASPVEVPKLNWSSGENLHPVLALDSTGVSDVADLFGIELPSDGSEEGIDIFQDFGKIGQTAALVPDRANGSPVKRTMGPPPPRPNLARSNTSRW</sequence>
<keyword evidence="5 6" id="KW-0539">Nucleus</keyword>
<dbReference type="Gene3D" id="1.10.10.10">
    <property type="entry name" value="Winged helix-like DNA-binding domain superfamily/Winged helix DNA-binding domain"/>
    <property type="match status" value="1"/>
</dbReference>
<evidence type="ECO:0000259" key="8">
    <source>
        <dbReference type="PROSITE" id="PS50039"/>
    </source>
</evidence>
<dbReference type="GO" id="GO:0005634">
    <property type="term" value="C:nucleus"/>
    <property type="evidence" value="ECO:0007669"/>
    <property type="project" value="UniProtKB-SubCell"/>
</dbReference>
<feature type="region of interest" description="Disordered" evidence="7">
    <location>
        <begin position="143"/>
        <end position="162"/>
    </location>
</feature>
<dbReference type="InterPro" id="IPR018122">
    <property type="entry name" value="TF_fork_head_CS_1"/>
</dbReference>
<dbReference type="PROSITE" id="PS00658">
    <property type="entry name" value="FORK_HEAD_2"/>
    <property type="match status" value="1"/>
</dbReference>
<organism evidence="10">
    <name type="scientific">Dissoconium aciculare CBS 342.82</name>
    <dbReference type="NCBI Taxonomy" id="1314786"/>
    <lineage>
        <taxon>Eukaryota</taxon>
        <taxon>Fungi</taxon>
        <taxon>Dikarya</taxon>
        <taxon>Ascomycota</taxon>
        <taxon>Pezizomycotina</taxon>
        <taxon>Dothideomycetes</taxon>
        <taxon>Dothideomycetidae</taxon>
        <taxon>Mycosphaerellales</taxon>
        <taxon>Dissoconiaceae</taxon>
        <taxon>Dissoconium</taxon>
    </lineage>
</organism>
<keyword evidence="2" id="KW-0805">Transcription regulation</keyword>
<feature type="region of interest" description="Disordered" evidence="7">
    <location>
        <begin position="332"/>
        <end position="402"/>
    </location>
</feature>
<feature type="region of interest" description="Disordered" evidence="7">
    <location>
        <begin position="719"/>
        <end position="750"/>
    </location>
</feature>
<dbReference type="AlphaFoldDB" id="A0A6J3M624"/>
<dbReference type="PANTHER" id="PTHR46078:SF2">
    <property type="entry name" value="FORK-HEAD DOMAIN-CONTAINING PROTEIN"/>
    <property type="match status" value="1"/>
</dbReference>
<evidence type="ECO:0000256" key="5">
    <source>
        <dbReference type="ARBA" id="ARBA00023242"/>
    </source>
</evidence>
<dbReference type="GO" id="GO:0000978">
    <property type="term" value="F:RNA polymerase II cis-regulatory region sequence-specific DNA binding"/>
    <property type="evidence" value="ECO:0007669"/>
    <property type="project" value="TreeGrafter"/>
</dbReference>
<dbReference type="InterPro" id="IPR036388">
    <property type="entry name" value="WH-like_DNA-bd_sf"/>
</dbReference>
<feature type="compositionally biased region" description="Pro residues" evidence="7">
    <location>
        <begin position="356"/>
        <end position="369"/>
    </location>
</feature>
<evidence type="ECO:0000256" key="2">
    <source>
        <dbReference type="ARBA" id="ARBA00023015"/>
    </source>
</evidence>
<accession>A0A6J3M624</accession>
<dbReference type="CDD" id="cd00059">
    <property type="entry name" value="FH_FOX"/>
    <property type="match status" value="1"/>
</dbReference>
<proteinExistence type="predicted"/>
<evidence type="ECO:0000256" key="3">
    <source>
        <dbReference type="ARBA" id="ARBA00023125"/>
    </source>
</evidence>
<evidence type="ECO:0000313" key="10">
    <source>
        <dbReference type="RefSeq" id="XP_033460020.1"/>
    </source>
</evidence>
<dbReference type="FunFam" id="1.10.10.10:FF:000260">
    <property type="entry name" value="Forkhead transcription factor (Sep1)"/>
    <property type="match status" value="1"/>
</dbReference>
<dbReference type="GeneID" id="54365462"/>
<feature type="region of interest" description="Disordered" evidence="7">
    <location>
        <begin position="15"/>
        <end position="63"/>
    </location>
</feature>
<reference evidence="10" key="3">
    <citation type="submission" date="2025-08" db="UniProtKB">
        <authorList>
            <consortium name="RefSeq"/>
        </authorList>
    </citation>
    <scope>IDENTIFICATION</scope>
    <source>
        <strain evidence="10">CBS 342.82</strain>
    </source>
</reference>
<dbReference type="PANTHER" id="PTHR46078">
    <property type="entry name" value="FORKHEAD BOX PROTEIN J2 FAMILY MEMBER"/>
    <property type="match status" value="1"/>
</dbReference>
<dbReference type="InterPro" id="IPR045912">
    <property type="entry name" value="FOXJ2/3-like"/>
</dbReference>
<evidence type="ECO:0000256" key="1">
    <source>
        <dbReference type="ARBA" id="ARBA00004123"/>
    </source>
</evidence>
<keyword evidence="4" id="KW-0804">Transcription</keyword>
<dbReference type="InterPro" id="IPR036390">
    <property type="entry name" value="WH_DNA-bd_sf"/>
</dbReference>
<dbReference type="GO" id="GO:0001228">
    <property type="term" value="F:DNA-binding transcription activator activity, RNA polymerase II-specific"/>
    <property type="evidence" value="ECO:0007669"/>
    <property type="project" value="UniProtKB-ARBA"/>
</dbReference>
<name>A0A6J3M624_9PEZI</name>
<dbReference type="SUPFAM" id="SSF46785">
    <property type="entry name" value="Winged helix' DNA-binding domain"/>
    <property type="match status" value="1"/>
</dbReference>
<keyword evidence="9" id="KW-1185">Reference proteome</keyword>
<feature type="region of interest" description="Disordered" evidence="7">
    <location>
        <begin position="437"/>
        <end position="503"/>
    </location>
</feature>
<reference evidence="10" key="2">
    <citation type="submission" date="2020-04" db="EMBL/GenBank/DDBJ databases">
        <authorList>
            <consortium name="NCBI Genome Project"/>
        </authorList>
    </citation>
    <scope>NUCLEOTIDE SEQUENCE</scope>
    <source>
        <strain evidence="10">CBS 342.82</strain>
    </source>
</reference>
<keyword evidence="3 6" id="KW-0238">DNA-binding</keyword>
<dbReference type="PROSITE" id="PS50039">
    <property type="entry name" value="FORK_HEAD_3"/>
    <property type="match status" value="1"/>
</dbReference>
<dbReference type="SMART" id="SM00339">
    <property type="entry name" value="FH"/>
    <property type="match status" value="1"/>
</dbReference>
<evidence type="ECO:0000256" key="7">
    <source>
        <dbReference type="SAM" id="MobiDB-lite"/>
    </source>
</evidence>
<dbReference type="InterPro" id="IPR030456">
    <property type="entry name" value="TF_fork_head_CS_2"/>
</dbReference>
<dbReference type="Pfam" id="PF00250">
    <property type="entry name" value="Forkhead"/>
    <property type="match status" value="1"/>
</dbReference>
<dbReference type="PRINTS" id="PR00053">
    <property type="entry name" value="FORKHEAD"/>
</dbReference>
<comment type="subcellular location">
    <subcellularLocation>
        <location evidence="1 6">Nucleus</location>
    </subcellularLocation>
</comment>
<reference evidence="10" key="1">
    <citation type="submission" date="2020-01" db="EMBL/GenBank/DDBJ databases">
        <authorList>
            <consortium name="DOE Joint Genome Institute"/>
            <person name="Haridas S."/>
            <person name="Albert R."/>
            <person name="Binder M."/>
            <person name="Bloem J."/>
            <person name="Labutti K."/>
            <person name="Salamov A."/>
            <person name="Andreopoulos B."/>
            <person name="Baker S.E."/>
            <person name="Barry K."/>
            <person name="Bills G."/>
            <person name="Bluhm B.H."/>
            <person name="Cannon C."/>
            <person name="Castanera R."/>
            <person name="Culley D.E."/>
            <person name="Daum C."/>
            <person name="Ezra D."/>
            <person name="Gonzalez J.B."/>
            <person name="Henrissat B."/>
            <person name="Kuo A."/>
            <person name="Liang C."/>
            <person name="Lipzen A."/>
            <person name="Lutzoni F."/>
            <person name="Magnuson J."/>
            <person name="Mondo S."/>
            <person name="Nolan M."/>
            <person name="Ohm R."/>
            <person name="Pangilinan J."/>
            <person name="Park H.-J."/>
            <person name="Ramirez L."/>
            <person name="Alfaro M."/>
            <person name="Sun H."/>
            <person name="Tritt A."/>
            <person name="Yoshinaga Y."/>
            <person name="Zwiers L.-H."/>
            <person name="Turgeon B.G."/>
            <person name="Goodwin S.B."/>
            <person name="Spatafora J.W."/>
            <person name="Crous P.W."/>
            <person name="Grigoriev I.V."/>
        </authorList>
    </citation>
    <scope>NUCLEOTIDE SEQUENCE</scope>
    <source>
        <strain evidence="10">CBS 342.82</strain>
    </source>
</reference>
<feature type="compositionally biased region" description="Low complexity" evidence="7">
    <location>
        <begin position="24"/>
        <end position="42"/>
    </location>
</feature>
<dbReference type="RefSeq" id="XP_033460020.1">
    <property type="nucleotide sequence ID" value="XM_033607663.1"/>
</dbReference>
<gene>
    <name evidence="10" type="ORF">K489DRAFT_410074</name>
</gene>
<feature type="domain" description="Fork-head" evidence="8">
    <location>
        <begin position="175"/>
        <end position="270"/>
    </location>
</feature>
<evidence type="ECO:0000256" key="4">
    <source>
        <dbReference type="ARBA" id="ARBA00023163"/>
    </source>
</evidence>
<evidence type="ECO:0000313" key="9">
    <source>
        <dbReference type="Proteomes" id="UP000504637"/>
    </source>
</evidence>
<protein>
    <recommendedName>
        <fullName evidence="8">Fork-head domain-containing protein</fullName>
    </recommendedName>
</protein>